<name>A0A366FSY4_9HYPH</name>
<dbReference type="AlphaFoldDB" id="A0A366FSY4"/>
<sequence>MVLEPMTFALALGVYFIAALLLGLAGRRRKLGGWGYFFGSLLLTPVLGLLLVLASDPRRRE</sequence>
<gene>
    <name evidence="2" type="ORF">DFR50_103142</name>
</gene>
<keyword evidence="1" id="KW-0812">Transmembrane</keyword>
<evidence type="ECO:0000313" key="2">
    <source>
        <dbReference type="EMBL" id="RBP17256.1"/>
    </source>
</evidence>
<dbReference type="Proteomes" id="UP000253529">
    <property type="component" value="Unassembled WGS sequence"/>
</dbReference>
<evidence type="ECO:0000256" key="1">
    <source>
        <dbReference type="SAM" id="Phobius"/>
    </source>
</evidence>
<organism evidence="2 3">
    <name type="scientific">Roseiarcus fermentans</name>
    <dbReference type="NCBI Taxonomy" id="1473586"/>
    <lineage>
        <taxon>Bacteria</taxon>
        <taxon>Pseudomonadati</taxon>
        <taxon>Pseudomonadota</taxon>
        <taxon>Alphaproteobacteria</taxon>
        <taxon>Hyphomicrobiales</taxon>
        <taxon>Roseiarcaceae</taxon>
        <taxon>Roseiarcus</taxon>
    </lineage>
</organism>
<reference evidence="2 3" key="1">
    <citation type="submission" date="2018-06" db="EMBL/GenBank/DDBJ databases">
        <title>Genomic Encyclopedia of Type Strains, Phase IV (KMG-IV): sequencing the most valuable type-strain genomes for metagenomic binning, comparative biology and taxonomic classification.</title>
        <authorList>
            <person name="Goeker M."/>
        </authorList>
    </citation>
    <scope>NUCLEOTIDE SEQUENCE [LARGE SCALE GENOMIC DNA]</scope>
    <source>
        <strain evidence="2 3">DSM 24875</strain>
    </source>
</reference>
<keyword evidence="3" id="KW-1185">Reference proteome</keyword>
<keyword evidence="1" id="KW-1133">Transmembrane helix</keyword>
<dbReference type="RefSeq" id="WP_113887880.1">
    <property type="nucleotide sequence ID" value="NZ_QNRK01000003.1"/>
</dbReference>
<feature type="transmembrane region" description="Helical" evidence="1">
    <location>
        <begin position="33"/>
        <end position="54"/>
    </location>
</feature>
<accession>A0A366FSY4</accession>
<comment type="caution">
    <text evidence="2">The sequence shown here is derived from an EMBL/GenBank/DDBJ whole genome shotgun (WGS) entry which is preliminary data.</text>
</comment>
<protein>
    <submittedName>
        <fullName evidence="2">Uncharacterized protein</fullName>
    </submittedName>
</protein>
<evidence type="ECO:0000313" key="3">
    <source>
        <dbReference type="Proteomes" id="UP000253529"/>
    </source>
</evidence>
<proteinExistence type="predicted"/>
<keyword evidence="1" id="KW-0472">Membrane</keyword>
<dbReference type="EMBL" id="QNRK01000003">
    <property type="protein sequence ID" value="RBP17256.1"/>
    <property type="molecule type" value="Genomic_DNA"/>
</dbReference>
<feature type="transmembrane region" description="Helical" evidence="1">
    <location>
        <begin position="6"/>
        <end position="26"/>
    </location>
</feature>